<organism evidence="3 4">
    <name type="scientific">Novosphingobium pentaromativorans</name>
    <dbReference type="NCBI Taxonomy" id="205844"/>
    <lineage>
        <taxon>Bacteria</taxon>
        <taxon>Pseudomonadati</taxon>
        <taxon>Pseudomonadota</taxon>
        <taxon>Alphaproteobacteria</taxon>
        <taxon>Sphingomonadales</taxon>
        <taxon>Sphingomonadaceae</taxon>
        <taxon>Novosphingobium</taxon>
    </lineage>
</organism>
<dbReference type="InterPro" id="IPR010679">
    <property type="entry name" value="DUF1254"/>
</dbReference>
<evidence type="ECO:0000313" key="3">
    <source>
        <dbReference type="EMBL" id="PZQ51747.1"/>
    </source>
</evidence>
<protein>
    <recommendedName>
        <fullName evidence="5">Carboxylesterase</fullName>
    </recommendedName>
</protein>
<dbReference type="InterPro" id="IPR037049">
    <property type="entry name" value="DUF1214_C_sf"/>
</dbReference>
<sequence>MAGSRATVQVTVDNFRRAETELYLKQLSAQGAYGQFKHDRDAPAVDNQAVIRLNRDTLYSYAVLDLTSPATIVKADTGTRFQSLMVINQDHYIKLVAYKPGIYQLTQDMVGTRYAVVACRTFLNPADPQDVQAAHAAQDGIVLSQADAGKLELVDFDQTQRARLHDLLNELAAFEPDPKGRFGDEKAVDPVHHLIYTSAGWGGNAAEDAIYISGSVTANDGTTPYVMTLANVPVDGFWSLIVYNKDGFFEAPVEAVSFNSVTAAPNADGTVTLHFGGDPKAPNYLRIMPGWNYLLRLYQPQQPVLDGSWSAPIPTPAE</sequence>
<gene>
    <name evidence="3" type="ORF">DI555_20895</name>
</gene>
<evidence type="ECO:0000313" key="4">
    <source>
        <dbReference type="Proteomes" id="UP000249082"/>
    </source>
</evidence>
<feature type="domain" description="DUF1254" evidence="2">
    <location>
        <begin position="34"/>
        <end position="143"/>
    </location>
</feature>
<evidence type="ECO:0000259" key="1">
    <source>
        <dbReference type="Pfam" id="PF06742"/>
    </source>
</evidence>
<evidence type="ECO:0000259" key="2">
    <source>
        <dbReference type="Pfam" id="PF06863"/>
    </source>
</evidence>
<dbReference type="SUPFAM" id="SSF160935">
    <property type="entry name" value="VPA0735-like"/>
    <property type="match status" value="1"/>
</dbReference>
<dbReference type="Proteomes" id="UP000249082">
    <property type="component" value="Unassembled WGS sequence"/>
</dbReference>
<accession>A0A2W5Q387</accession>
<proteinExistence type="predicted"/>
<dbReference type="Gene3D" id="2.60.120.600">
    <property type="entry name" value="Domain of unknown function DUF1214, C-terminal domain"/>
    <property type="match status" value="1"/>
</dbReference>
<dbReference type="PANTHER" id="PTHR36509">
    <property type="entry name" value="BLL3101 PROTEIN"/>
    <property type="match status" value="1"/>
</dbReference>
<name>A0A2W5Q387_9SPHN</name>
<feature type="domain" description="DUF1214" evidence="1">
    <location>
        <begin position="219"/>
        <end position="302"/>
    </location>
</feature>
<evidence type="ECO:0008006" key="5">
    <source>
        <dbReference type="Google" id="ProtNLM"/>
    </source>
</evidence>
<dbReference type="Pfam" id="PF06742">
    <property type="entry name" value="DUF1214"/>
    <property type="match status" value="1"/>
</dbReference>
<dbReference type="Pfam" id="PF06863">
    <property type="entry name" value="DUF1254"/>
    <property type="match status" value="1"/>
</dbReference>
<dbReference type="AlphaFoldDB" id="A0A2W5Q387"/>
<dbReference type="InterPro" id="IPR010621">
    <property type="entry name" value="DUF1214"/>
</dbReference>
<dbReference type="PANTHER" id="PTHR36509:SF2">
    <property type="entry name" value="BLL3101 PROTEIN"/>
    <property type="match status" value="1"/>
</dbReference>
<reference evidence="3 4" key="1">
    <citation type="submission" date="2017-08" db="EMBL/GenBank/DDBJ databases">
        <title>Infants hospitalized years apart are colonized by the same room-sourced microbial strains.</title>
        <authorList>
            <person name="Brooks B."/>
            <person name="Olm M.R."/>
            <person name="Firek B.A."/>
            <person name="Baker R."/>
            <person name="Thomas B.C."/>
            <person name="Morowitz M.J."/>
            <person name="Banfield J.F."/>
        </authorList>
    </citation>
    <scope>NUCLEOTIDE SEQUENCE [LARGE SCALE GENOMIC DNA]</scope>
    <source>
        <strain evidence="3">S2_005_002_R2_33</strain>
    </source>
</reference>
<dbReference type="EMBL" id="QFPX01000025">
    <property type="protein sequence ID" value="PZQ51747.1"/>
    <property type="molecule type" value="Genomic_DNA"/>
</dbReference>
<comment type="caution">
    <text evidence="3">The sequence shown here is derived from an EMBL/GenBank/DDBJ whole genome shotgun (WGS) entry which is preliminary data.</text>
</comment>